<reference evidence="2" key="1">
    <citation type="submission" date="2016-01" db="EMBL/GenBank/DDBJ databases">
        <authorList>
            <person name="Peeters C."/>
        </authorList>
    </citation>
    <scope>NUCLEOTIDE SEQUENCE [LARGE SCALE GENOMIC DNA]</scope>
    <source>
        <strain evidence="2">LMG 29323</strain>
    </source>
</reference>
<dbReference type="SUPFAM" id="SSF69047">
    <property type="entry name" value="Hypothetical protein YjbJ"/>
    <property type="match status" value="1"/>
</dbReference>
<dbReference type="EMBL" id="FCOE02000047">
    <property type="protein sequence ID" value="SAK97644.1"/>
    <property type="molecule type" value="Genomic_DNA"/>
</dbReference>
<name>A0A158DST0_9BURK</name>
<gene>
    <name evidence="2" type="ORF">AWB80_07389</name>
</gene>
<evidence type="ECO:0000313" key="3">
    <source>
        <dbReference type="Proteomes" id="UP000054911"/>
    </source>
</evidence>
<dbReference type="AlphaFoldDB" id="A0A158DST0"/>
<dbReference type="InterPro" id="IPR036629">
    <property type="entry name" value="YjbJ_sf"/>
</dbReference>
<evidence type="ECO:0000313" key="2">
    <source>
        <dbReference type="EMBL" id="SAK97644.1"/>
    </source>
</evidence>
<dbReference type="STRING" id="1777141.AWB80_07389"/>
<proteinExistence type="predicted"/>
<keyword evidence="1" id="KW-1133">Transmembrane helix</keyword>
<feature type="transmembrane region" description="Helical" evidence="1">
    <location>
        <begin position="63"/>
        <end position="83"/>
    </location>
</feature>
<evidence type="ECO:0000256" key="1">
    <source>
        <dbReference type="SAM" id="Phobius"/>
    </source>
</evidence>
<keyword evidence="3" id="KW-1185">Reference proteome</keyword>
<comment type="caution">
    <text evidence="2">The sequence shown here is derived from an EMBL/GenBank/DDBJ whole genome shotgun (WGS) entry which is preliminary data.</text>
</comment>
<organism evidence="2 3">
    <name type="scientific">Caballeronia pedi</name>
    <dbReference type="NCBI Taxonomy" id="1777141"/>
    <lineage>
        <taxon>Bacteria</taxon>
        <taxon>Pseudomonadati</taxon>
        <taxon>Pseudomonadota</taxon>
        <taxon>Betaproteobacteria</taxon>
        <taxon>Burkholderiales</taxon>
        <taxon>Burkholderiaceae</taxon>
        <taxon>Caballeronia</taxon>
    </lineage>
</organism>
<protein>
    <submittedName>
        <fullName evidence="2">CsbD family protein</fullName>
    </submittedName>
</protein>
<dbReference type="Proteomes" id="UP000054911">
    <property type="component" value="Unassembled WGS sequence"/>
</dbReference>
<keyword evidence="1" id="KW-0472">Membrane</keyword>
<dbReference type="Gene3D" id="1.10.1470.10">
    <property type="entry name" value="YjbJ"/>
    <property type="match status" value="1"/>
</dbReference>
<keyword evidence="1" id="KW-0812">Transmembrane</keyword>
<accession>A0A158DST0</accession>
<sequence>MDSDTVQGKVTETAGKLQNAAGDLLDETGAQTAGKARELGDKAQQLYADTTEILRNKTLDSPFTALAVSAGLGFLLGAIWATANSTRPRSYPKRYRGDDQY</sequence>
<dbReference type="RefSeq" id="WP_244206934.1">
    <property type="nucleotide sequence ID" value="NZ_FCOE02000047.1"/>
</dbReference>